<dbReference type="EnsemblMetazoa" id="XM_029485338.1">
    <property type="protein sequence ID" value="XP_029341198.1"/>
    <property type="gene ID" value="LOC107883630"/>
</dbReference>
<dbReference type="AlphaFoldDB" id="A0A8R2NJK0"/>
<organism evidence="2 3">
    <name type="scientific">Acyrthosiphon pisum</name>
    <name type="common">Pea aphid</name>
    <dbReference type="NCBI Taxonomy" id="7029"/>
    <lineage>
        <taxon>Eukaryota</taxon>
        <taxon>Metazoa</taxon>
        <taxon>Ecdysozoa</taxon>
        <taxon>Arthropoda</taxon>
        <taxon>Hexapoda</taxon>
        <taxon>Insecta</taxon>
        <taxon>Pterygota</taxon>
        <taxon>Neoptera</taxon>
        <taxon>Paraneoptera</taxon>
        <taxon>Hemiptera</taxon>
        <taxon>Sternorrhyncha</taxon>
        <taxon>Aphidomorpha</taxon>
        <taxon>Aphidoidea</taxon>
        <taxon>Aphididae</taxon>
        <taxon>Macrosiphini</taxon>
        <taxon>Acyrthosiphon</taxon>
    </lineage>
</organism>
<keyword evidence="3" id="KW-1185">Reference proteome</keyword>
<dbReference type="Proteomes" id="UP000007819">
    <property type="component" value="Chromosome X"/>
</dbReference>
<dbReference type="KEGG" id="api:107883630"/>
<feature type="compositionally biased region" description="Polar residues" evidence="1">
    <location>
        <begin position="1"/>
        <end position="13"/>
    </location>
</feature>
<reference evidence="3" key="1">
    <citation type="submission" date="2010-06" db="EMBL/GenBank/DDBJ databases">
        <authorList>
            <person name="Jiang H."/>
            <person name="Abraham K."/>
            <person name="Ali S."/>
            <person name="Alsbrooks S.L."/>
            <person name="Anim B.N."/>
            <person name="Anosike U.S."/>
            <person name="Attaway T."/>
            <person name="Bandaranaike D.P."/>
            <person name="Battles P.K."/>
            <person name="Bell S.N."/>
            <person name="Bell A.V."/>
            <person name="Beltran B."/>
            <person name="Bickham C."/>
            <person name="Bustamante Y."/>
            <person name="Caleb T."/>
            <person name="Canada A."/>
            <person name="Cardenas V."/>
            <person name="Carter K."/>
            <person name="Chacko J."/>
            <person name="Chandrabose M.N."/>
            <person name="Chavez D."/>
            <person name="Chavez A."/>
            <person name="Chen L."/>
            <person name="Chu H.-S."/>
            <person name="Claassen K.J."/>
            <person name="Cockrell R."/>
            <person name="Collins M."/>
            <person name="Cooper J.A."/>
            <person name="Cree A."/>
            <person name="Curry S.M."/>
            <person name="Da Y."/>
            <person name="Dao M.D."/>
            <person name="Das B."/>
            <person name="Davila M.-L."/>
            <person name="Davy-Carroll L."/>
            <person name="Denson S."/>
            <person name="Dinh H."/>
            <person name="Ebong V.E."/>
            <person name="Edwards J.R."/>
            <person name="Egan A."/>
            <person name="El-Daye J."/>
            <person name="Escobedo L."/>
            <person name="Fernandez S."/>
            <person name="Fernando P.R."/>
            <person name="Flagg N."/>
            <person name="Forbes L.D."/>
            <person name="Fowler R.G."/>
            <person name="Fu Q."/>
            <person name="Gabisi R.A."/>
            <person name="Ganer J."/>
            <person name="Garbino Pronczuk A."/>
            <person name="Garcia R.M."/>
            <person name="Garner T."/>
            <person name="Garrett T.E."/>
            <person name="Gonzalez D.A."/>
            <person name="Hamid H."/>
            <person name="Hawkins E.S."/>
            <person name="Hirani K."/>
            <person name="Hogues M.E."/>
            <person name="Hollins B."/>
            <person name="Hsiao C.-H."/>
            <person name="Jabil R."/>
            <person name="James M.L."/>
            <person name="Jhangiani S.N."/>
            <person name="Johnson B."/>
            <person name="Johnson Q."/>
            <person name="Joshi V."/>
            <person name="Kalu J.B."/>
            <person name="Kam C."/>
            <person name="Kashfia A."/>
            <person name="Keebler J."/>
            <person name="Kisamo H."/>
            <person name="Kovar C.L."/>
            <person name="Lago L.A."/>
            <person name="Lai C.-Y."/>
            <person name="Laidlaw J."/>
            <person name="Lara F."/>
            <person name="Le T.-K."/>
            <person name="Lee S.L."/>
            <person name="Legall F.H."/>
            <person name="Lemon S.J."/>
            <person name="Lewis L.R."/>
            <person name="Li B."/>
            <person name="Liu Y."/>
            <person name="Liu Y.-S."/>
            <person name="Lopez J."/>
            <person name="Lozado R.J."/>
            <person name="Lu J."/>
            <person name="Madu R.C."/>
            <person name="Maheshwari M."/>
            <person name="Maheshwari R."/>
            <person name="Malloy K."/>
            <person name="Martinez E."/>
            <person name="Mathew T."/>
            <person name="Mercado I.C."/>
            <person name="Mercado C."/>
            <person name="Meyer B."/>
            <person name="Montgomery K."/>
            <person name="Morgan M.B."/>
            <person name="Munidasa M."/>
            <person name="Nazareth L.V."/>
            <person name="Nelson J."/>
            <person name="Ng B.M."/>
            <person name="Nguyen N.B."/>
            <person name="Nguyen P.Q."/>
            <person name="Nguyen T."/>
            <person name="Obregon M."/>
            <person name="Okwuonu G.O."/>
            <person name="Onwere C.G."/>
            <person name="Orozco G."/>
            <person name="Parra A."/>
            <person name="Patel S."/>
            <person name="Patil S."/>
            <person name="Perez A."/>
            <person name="Perez Y."/>
            <person name="Pham C."/>
            <person name="Primus E.L."/>
            <person name="Pu L.-L."/>
            <person name="Puazo M."/>
            <person name="Qin X."/>
            <person name="Quiroz J.B."/>
            <person name="Reese J."/>
            <person name="Richards S."/>
            <person name="Rives C.M."/>
            <person name="Robberts R."/>
            <person name="Ruiz S.J."/>
            <person name="Ruiz M.J."/>
            <person name="Santibanez J."/>
            <person name="Schneider B.W."/>
            <person name="Sisson I."/>
            <person name="Smith M."/>
            <person name="Sodergren E."/>
            <person name="Song X.-Z."/>
            <person name="Song B.B."/>
            <person name="Summersgill H."/>
            <person name="Thelus R."/>
            <person name="Thornton R.D."/>
            <person name="Trejos Z.Y."/>
            <person name="Usmani K."/>
            <person name="Vattathil S."/>
            <person name="Villasana D."/>
            <person name="Walker D.L."/>
            <person name="Wang S."/>
            <person name="Wang K."/>
            <person name="White C.S."/>
            <person name="Williams A.C."/>
            <person name="Williamson J."/>
            <person name="Wilson K."/>
            <person name="Woghiren I.O."/>
            <person name="Woodworth J.R."/>
            <person name="Worley K.C."/>
            <person name="Wright R.A."/>
            <person name="Wu W."/>
            <person name="Young L."/>
            <person name="Zhang L."/>
            <person name="Zhang J."/>
            <person name="Zhu Y."/>
            <person name="Muzny D.M."/>
            <person name="Weinstock G."/>
            <person name="Gibbs R.A."/>
        </authorList>
    </citation>
    <scope>NUCLEOTIDE SEQUENCE [LARGE SCALE GENOMIC DNA]</scope>
    <source>
        <strain evidence="3">LSR1</strain>
    </source>
</reference>
<feature type="compositionally biased region" description="Low complexity" evidence="1">
    <location>
        <begin position="113"/>
        <end position="133"/>
    </location>
</feature>
<evidence type="ECO:0000313" key="2">
    <source>
        <dbReference type="EnsemblMetazoa" id="XP_029341198.1"/>
    </source>
</evidence>
<accession>A0A8R2NJK0</accession>
<feature type="region of interest" description="Disordered" evidence="1">
    <location>
        <begin position="1"/>
        <end position="26"/>
    </location>
</feature>
<feature type="compositionally biased region" description="Basic and acidic residues" evidence="1">
    <location>
        <begin position="47"/>
        <end position="59"/>
    </location>
</feature>
<dbReference type="RefSeq" id="XP_029341198.1">
    <property type="nucleotide sequence ID" value="XM_029485338.1"/>
</dbReference>
<feature type="region of interest" description="Disordered" evidence="1">
    <location>
        <begin position="41"/>
        <end position="74"/>
    </location>
</feature>
<protein>
    <submittedName>
        <fullName evidence="2">Uncharacterized protein</fullName>
    </submittedName>
</protein>
<feature type="region of interest" description="Disordered" evidence="1">
    <location>
        <begin position="108"/>
        <end position="148"/>
    </location>
</feature>
<feature type="compositionally biased region" description="Low complexity" evidence="1">
    <location>
        <begin position="60"/>
        <end position="73"/>
    </location>
</feature>
<reference evidence="2" key="2">
    <citation type="submission" date="2022-06" db="UniProtKB">
        <authorList>
            <consortium name="EnsemblMetazoa"/>
        </authorList>
    </citation>
    <scope>IDENTIFICATION</scope>
</reference>
<evidence type="ECO:0000313" key="3">
    <source>
        <dbReference type="Proteomes" id="UP000007819"/>
    </source>
</evidence>
<feature type="compositionally biased region" description="Basic residues" evidence="1">
    <location>
        <begin position="134"/>
        <end position="145"/>
    </location>
</feature>
<dbReference type="GeneID" id="107883630"/>
<sequence>MNRAFSNTVIHSSNAEEKYSSEEGDDIVDLSGNELKKCLKDIPSYDIAEKKNNDDKMESENSTSTDSSTTISEKISKQKKLNIKNKTVKTIAFSRTKNDALVVQESDTNDYDSVQSENSTSTDSSTTISGTISKQKKPNNKKKTVKNTDFTRTKNDTLVVLESDINNDNDVWIPQTSEITKRRKKNMIVSSKQNHKKYKASPVGKYCPTCGRADNDNQLSKYDLDNMKRSIEYRIQEEAKITRSLIATAKSTTAIETIMKEDIMIDLPKTTLEDFLYFDKQLKVDIELMKKMKCFMVLHVNSTTKLSQSLRVIPLIISKEIQLQYSAFGRETNGIKKLNFSGTTTYKYLRDVLTSKYPDIKEKEISSDLSRWFSGAKDREGGKRERIHLKIEF</sequence>
<dbReference type="OrthoDB" id="7685730at2759"/>
<proteinExistence type="predicted"/>
<evidence type="ECO:0000256" key="1">
    <source>
        <dbReference type="SAM" id="MobiDB-lite"/>
    </source>
</evidence>
<name>A0A8R2NJK0_ACYPI</name>